<evidence type="ECO:0000256" key="2">
    <source>
        <dbReference type="SAM" id="Phobius"/>
    </source>
</evidence>
<dbReference type="InterPro" id="IPR011055">
    <property type="entry name" value="Dup_hybrid_motif"/>
</dbReference>
<dbReference type="AlphaFoldDB" id="A0A941GKR6"/>
<keyword evidence="2" id="KW-1133">Transmembrane helix</keyword>
<keyword evidence="2" id="KW-0472">Membrane</keyword>
<keyword evidence="2" id="KW-0812">Transmembrane</keyword>
<feature type="transmembrane region" description="Helical" evidence="2">
    <location>
        <begin position="23"/>
        <end position="43"/>
    </location>
</feature>
<gene>
    <name evidence="4" type="ORF">KD144_06505</name>
</gene>
<accession>A0A941GKR6</accession>
<feature type="compositionally biased region" description="Acidic residues" evidence="1">
    <location>
        <begin position="241"/>
        <end position="254"/>
    </location>
</feature>
<evidence type="ECO:0000259" key="3">
    <source>
        <dbReference type="Pfam" id="PF01551"/>
    </source>
</evidence>
<dbReference type="EMBL" id="JAGTPX010000004">
    <property type="protein sequence ID" value="MBR8669190.1"/>
    <property type="molecule type" value="Genomic_DNA"/>
</dbReference>
<protein>
    <submittedName>
        <fullName evidence="4">M23 family metallopeptidase</fullName>
    </submittedName>
</protein>
<dbReference type="Gene3D" id="2.70.70.10">
    <property type="entry name" value="Glucose Permease (Domain IIA)"/>
    <property type="match status" value="1"/>
</dbReference>
<feature type="domain" description="M23ase beta-sheet core" evidence="3">
    <location>
        <begin position="118"/>
        <end position="216"/>
    </location>
</feature>
<dbReference type="Pfam" id="PF01551">
    <property type="entry name" value="Peptidase_M23"/>
    <property type="match status" value="1"/>
</dbReference>
<dbReference type="PANTHER" id="PTHR21666:SF291">
    <property type="entry name" value="STAGE II SPORULATION PROTEIN Q"/>
    <property type="match status" value="1"/>
</dbReference>
<name>A0A941GKR6_NIACI</name>
<evidence type="ECO:0000313" key="4">
    <source>
        <dbReference type="EMBL" id="MBR8669190.1"/>
    </source>
</evidence>
<dbReference type="PANTHER" id="PTHR21666">
    <property type="entry name" value="PEPTIDASE-RELATED"/>
    <property type="match status" value="1"/>
</dbReference>
<dbReference type="CDD" id="cd12797">
    <property type="entry name" value="M23_peptidase"/>
    <property type="match status" value="1"/>
</dbReference>
<organism evidence="4">
    <name type="scientific">Niallia circulans</name>
    <name type="common">Bacillus circulans</name>
    <dbReference type="NCBI Taxonomy" id="1397"/>
    <lineage>
        <taxon>Bacteria</taxon>
        <taxon>Bacillati</taxon>
        <taxon>Bacillota</taxon>
        <taxon>Bacilli</taxon>
        <taxon>Bacillales</taxon>
        <taxon>Bacillaceae</taxon>
        <taxon>Niallia</taxon>
    </lineage>
</organism>
<comment type="caution">
    <text evidence="4">The sequence shown here is derived from an EMBL/GenBank/DDBJ whole genome shotgun (WGS) entry which is preliminary data.</text>
</comment>
<evidence type="ECO:0000256" key="1">
    <source>
        <dbReference type="SAM" id="MobiDB-lite"/>
    </source>
</evidence>
<dbReference type="SUPFAM" id="SSF51261">
    <property type="entry name" value="Duplicated hybrid motif"/>
    <property type="match status" value="1"/>
</dbReference>
<feature type="compositionally biased region" description="Polar residues" evidence="1">
    <location>
        <begin position="255"/>
        <end position="266"/>
    </location>
</feature>
<feature type="region of interest" description="Disordered" evidence="1">
    <location>
        <begin position="223"/>
        <end position="283"/>
    </location>
</feature>
<reference evidence="4" key="1">
    <citation type="submission" date="2021-04" db="EMBL/GenBank/DDBJ databases">
        <title>Genomic analysis of electroactive and textile dye degrading Bacillus circulans strain: DC10 isolated from constructed wetland-microbial fuel cells treating textile dye wastewaters.</title>
        <authorList>
            <person name="Patel D.U."/>
            <person name="Desai C.R."/>
        </authorList>
    </citation>
    <scope>NUCLEOTIDE SEQUENCE</scope>
    <source>
        <strain evidence="4">DC10</strain>
    </source>
</reference>
<sequence length="283" mass="31408">MREEENKRTSPKSKVKSFFKKRWAFPAIYIASAAIILTGVLWYQNSASETDKYKYDNADMPTKQTDEPAEPVAKEFENFAWPVIEEDSFITQKEFYDNTASKEKQAESLVFYNNQYQPNTGIDLKREDDSEFEVVAALSGTVTKVAEDSLLGNTIEIDHENGIKTYYQSVKDFQVEVGDEVKKGQPLATAGKSKLNQDASVHVHFEVRKDNVAVNPIDYFGKPLSALQSDDTSGATSEAGSEVEESSTSEEEMPTDNSLENGSNSNQDEDADAEGSTSTDPNA</sequence>
<dbReference type="GO" id="GO:0004222">
    <property type="term" value="F:metalloendopeptidase activity"/>
    <property type="evidence" value="ECO:0007669"/>
    <property type="project" value="TreeGrafter"/>
</dbReference>
<dbReference type="RefSeq" id="WP_212117930.1">
    <property type="nucleotide sequence ID" value="NZ_JAGTPX020000004.1"/>
</dbReference>
<proteinExistence type="predicted"/>
<dbReference type="InterPro" id="IPR016047">
    <property type="entry name" value="M23ase_b-sheet_dom"/>
</dbReference>
<dbReference type="InterPro" id="IPR050570">
    <property type="entry name" value="Cell_wall_metabolism_enzyme"/>
</dbReference>